<evidence type="ECO:0000313" key="3">
    <source>
        <dbReference type="WBParaSite" id="ALUE_0000928801-mRNA-1"/>
    </source>
</evidence>
<feature type="transmembrane region" description="Helical" evidence="1">
    <location>
        <begin position="12"/>
        <end position="31"/>
    </location>
</feature>
<keyword evidence="1" id="KW-1133">Transmembrane helix</keyword>
<feature type="transmembrane region" description="Helical" evidence="1">
    <location>
        <begin position="227"/>
        <end position="251"/>
    </location>
</feature>
<dbReference type="AlphaFoldDB" id="A0A9J2PIG7"/>
<evidence type="ECO:0000256" key="1">
    <source>
        <dbReference type="SAM" id="Phobius"/>
    </source>
</evidence>
<protein>
    <submittedName>
        <fullName evidence="3">G-protein coupled receptors family 1 profile domain-containing protein</fullName>
    </submittedName>
</protein>
<dbReference type="Gene3D" id="1.20.1070.10">
    <property type="entry name" value="Rhodopsin 7-helix transmembrane proteins"/>
    <property type="match status" value="1"/>
</dbReference>
<organism evidence="2 3">
    <name type="scientific">Ascaris lumbricoides</name>
    <name type="common">Giant roundworm</name>
    <dbReference type="NCBI Taxonomy" id="6252"/>
    <lineage>
        <taxon>Eukaryota</taxon>
        <taxon>Metazoa</taxon>
        <taxon>Ecdysozoa</taxon>
        <taxon>Nematoda</taxon>
        <taxon>Chromadorea</taxon>
        <taxon>Rhabditida</taxon>
        <taxon>Spirurina</taxon>
        <taxon>Ascaridomorpha</taxon>
        <taxon>Ascaridoidea</taxon>
        <taxon>Ascarididae</taxon>
        <taxon>Ascaris</taxon>
    </lineage>
</organism>
<keyword evidence="2" id="KW-1185">Reference proteome</keyword>
<proteinExistence type="predicted"/>
<feature type="transmembrane region" description="Helical" evidence="1">
    <location>
        <begin position="94"/>
        <end position="116"/>
    </location>
</feature>
<feature type="transmembrane region" description="Helical" evidence="1">
    <location>
        <begin position="257"/>
        <end position="279"/>
    </location>
</feature>
<evidence type="ECO:0000313" key="2">
    <source>
        <dbReference type="Proteomes" id="UP000036681"/>
    </source>
</evidence>
<reference evidence="3" key="1">
    <citation type="submission" date="2023-03" db="UniProtKB">
        <authorList>
            <consortium name="WormBaseParasite"/>
        </authorList>
    </citation>
    <scope>IDENTIFICATION</scope>
</reference>
<name>A0A9J2PIG7_ASCLU</name>
<sequence>MDTRHMIESSFYIAAGVLLLALNAPMGMVIVASKQLRITFGVLGTLFAAGAATGLCAVAKGISWLRVPDAMSLRNTTVGALFCTTKPAVLLDLFSFQSIALLMAVNSFDRLLVVYLPIEYFKRAKRTVALEVSLAILALFLVQLFTMIDVIVEDRKVTTVTCRLSEFLPPLAYSANIYFRLFNSLASIILMAFVLLKLGYHVGKSVDTKKDRTVQRYVTNQNNFTKAMLFSCGFTLLLDTIPTCTLVYAYLTALADYNELVLCARIACMFNAVNMVIVVTCRPTEIRERLLDYLRKWMLPRQRVVVVHARRAALSTRNFATVISSA</sequence>
<dbReference type="WBParaSite" id="ALUE_0000928801-mRNA-1">
    <property type="protein sequence ID" value="ALUE_0000928801-mRNA-1"/>
    <property type="gene ID" value="ALUE_0000928801"/>
</dbReference>
<dbReference type="SUPFAM" id="SSF81321">
    <property type="entry name" value="Family A G protein-coupled receptor-like"/>
    <property type="match status" value="1"/>
</dbReference>
<keyword evidence="1" id="KW-0472">Membrane</keyword>
<keyword evidence="1" id="KW-0812">Transmembrane</keyword>
<accession>A0A9J2PIG7</accession>
<feature type="transmembrane region" description="Helical" evidence="1">
    <location>
        <begin position="128"/>
        <end position="148"/>
    </location>
</feature>
<feature type="transmembrane region" description="Helical" evidence="1">
    <location>
        <begin position="177"/>
        <end position="200"/>
    </location>
</feature>
<dbReference type="Proteomes" id="UP000036681">
    <property type="component" value="Unplaced"/>
</dbReference>
<feature type="transmembrane region" description="Helical" evidence="1">
    <location>
        <begin position="38"/>
        <end position="62"/>
    </location>
</feature>